<dbReference type="InterPro" id="IPR029063">
    <property type="entry name" value="SAM-dependent_MTases_sf"/>
</dbReference>
<feature type="binding site" evidence="11">
    <location>
        <position position="64"/>
    </location>
    <ligand>
        <name>S-adenosyl-L-methionine</name>
        <dbReference type="ChEBI" id="CHEBI:59789"/>
    </ligand>
</feature>
<evidence type="ECO:0000256" key="8">
    <source>
        <dbReference type="ARBA" id="ARBA00041995"/>
    </source>
</evidence>
<evidence type="ECO:0000256" key="9">
    <source>
        <dbReference type="ARBA" id="ARBA00042745"/>
    </source>
</evidence>
<dbReference type="InterPro" id="IPR002877">
    <property type="entry name" value="RNA_MeTrfase_FtsJ_dom"/>
</dbReference>
<evidence type="ECO:0000256" key="6">
    <source>
        <dbReference type="ARBA" id="ARBA00038861"/>
    </source>
</evidence>
<sequence>MTWKVLEYMKRLSPKANRWEDHYSRLAKKENYPARSVYKLQELQSRYKLIKKGGRVLDLGCYPGSWTIYASDLVGQKGTVVGIDLKKLDIKIPSNALVYQCDILNIDNSMLLSIGNKFDIVISDMAPATTGNKSVDAVRSYDLCLAALDVANNVLLHNGSFLCKIFQGEDFNKFLEMVKAAFNTYKIFKPQSSRKLSKEIYIIGLGKK</sequence>
<reference evidence="14" key="1">
    <citation type="journal article" date="2011" name="Environ. Microbiol.">
        <title>Genomic insights into the metabolic potential of the polycyclic aromatic hydrocarbon degrading sulfate-reducing Deltaproteobacterium N47.</title>
        <authorList>
            <person name="Bergmann F."/>
            <person name="Selesi D."/>
            <person name="Weinmaier T."/>
            <person name="Tischler P."/>
            <person name="Rattei T."/>
            <person name="Meckenstock R.U."/>
        </authorList>
    </citation>
    <scope>NUCLEOTIDE SEQUENCE</scope>
</reference>
<accession>E1YIH9</accession>
<feature type="active site" description="Proton acceptor" evidence="11 12">
    <location>
        <position position="164"/>
    </location>
</feature>
<keyword evidence="3 11" id="KW-0808">Transferase</keyword>
<dbReference type="GO" id="GO:0005737">
    <property type="term" value="C:cytoplasm"/>
    <property type="evidence" value="ECO:0007669"/>
    <property type="project" value="UniProtKB-SubCell"/>
</dbReference>
<dbReference type="SUPFAM" id="SSF53335">
    <property type="entry name" value="S-adenosyl-L-methionine-dependent methyltransferases"/>
    <property type="match status" value="1"/>
</dbReference>
<dbReference type="EMBL" id="FR695874">
    <property type="protein sequence ID" value="CBX30026.1"/>
    <property type="molecule type" value="Genomic_DNA"/>
</dbReference>
<comment type="similarity">
    <text evidence="11">Belongs to the class I-like SAM-binding methyltransferase superfamily. RNA methyltransferase RlmE family.</text>
</comment>
<evidence type="ECO:0000256" key="10">
    <source>
        <dbReference type="ARBA" id="ARBA00048970"/>
    </source>
</evidence>
<dbReference type="PANTHER" id="PTHR10920">
    <property type="entry name" value="RIBOSOMAL RNA METHYLTRANSFERASE"/>
    <property type="match status" value="1"/>
</dbReference>
<evidence type="ECO:0000259" key="13">
    <source>
        <dbReference type="Pfam" id="PF01728"/>
    </source>
</evidence>
<dbReference type="InterPro" id="IPR015507">
    <property type="entry name" value="rRNA-MeTfrase_E"/>
</dbReference>
<evidence type="ECO:0000256" key="1">
    <source>
        <dbReference type="ARBA" id="ARBA00022552"/>
    </source>
</evidence>
<keyword evidence="1 11" id="KW-0698">rRNA processing</keyword>
<dbReference type="PANTHER" id="PTHR10920:SF13">
    <property type="entry name" value="PRE-RRNA 2'-O-RIBOSE RNA METHYLTRANSFERASE FTSJ3"/>
    <property type="match status" value="1"/>
</dbReference>
<organism evidence="14">
    <name type="scientific">uncultured Desulfobacterium sp</name>
    <dbReference type="NCBI Taxonomy" id="201089"/>
    <lineage>
        <taxon>Bacteria</taxon>
        <taxon>Pseudomonadati</taxon>
        <taxon>Thermodesulfobacteriota</taxon>
        <taxon>Desulfobacteria</taxon>
        <taxon>Desulfobacterales</taxon>
        <taxon>Desulfobacteriaceae</taxon>
        <taxon>Desulfobacterium</taxon>
        <taxon>environmental samples</taxon>
    </lineage>
</organism>
<protein>
    <recommendedName>
        <fullName evidence="7 11">Ribosomal RNA large subunit methyltransferase E</fullName>
        <ecNumber evidence="6 11">2.1.1.166</ecNumber>
    </recommendedName>
    <alternativeName>
        <fullName evidence="9 11">23S rRNA Um2552 methyltransferase</fullName>
    </alternativeName>
    <alternativeName>
        <fullName evidence="8 11">rRNA (uridine-2'-O-)-methyltransferase</fullName>
    </alternativeName>
</protein>
<dbReference type="GO" id="GO:0008650">
    <property type="term" value="F:rRNA (uridine-2'-O-)-methyltransferase activity"/>
    <property type="evidence" value="ECO:0007669"/>
    <property type="project" value="UniProtKB-UniRule"/>
</dbReference>
<dbReference type="AlphaFoldDB" id="E1YIH9"/>
<feature type="binding site" evidence="11">
    <location>
        <position position="102"/>
    </location>
    <ligand>
        <name>S-adenosyl-L-methionine</name>
        <dbReference type="ChEBI" id="CHEBI:59789"/>
    </ligand>
</feature>
<keyword evidence="11" id="KW-0963">Cytoplasm</keyword>
<comment type="function">
    <text evidence="5 11">Specifically methylates the uridine in position 2552 of 23S rRNA at the 2'-O position of the ribose in the fully assembled 50S ribosomal subunit.</text>
</comment>
<proteinExistence type="inferred from homology"/>
<evidence type="ECO:0000256" key="7">
    <source>
        <dbReference type="ARBA" id="ARBA00041129"/>
    </source>
</evidence>
<comment type="catalytic activity">
    <reaction evidence="10 11">
        <text>uridine(2552) in 23S rRNA + S-adenosyl-L-methionine = 2'-O-methyluridine(2552) in 23S rRNA + S-adenosyl-L-homocysteine + H(+)</text>
        <dbReference type="Rhea" id="RHEA:42720"/>
        <dbReference type="Rhea" id="RHEA-COMP:10202"/>
        <dbReference type="Rhea" id="RHEA-COMP:10203"/>
        <dbReference type="ChEBI" id="CHEBI:15378"/>
        <dbReference type="ChEBI" id="CHEBI:57856"/>
        <dbReference type="ChEBI" id="CHEBI:59789"/>
        <dbReference type="ChEBI" id="CHEBI:65315"/>
        <dbReference type="ChEBI" id="CHEBI:74478"/>
        <dbReference type="EC" id="2.1.1.166"/>
    </reaction>
</comment>
<evidence type="ECO:0000256" key="11">
    <source>
        <dbReference type="HAMAP-Rule" id="MF_01547"/>
    </source>
</evidence>
<evidence type="ECO:0000256" key="2">
    <source>
        <dbReference type="ARBA" id="ARBA00022603"/>
    </source>
</evidence>
<dbReference type="InterPro" id="IPR050082">
    <property type="entry name" value="RNA_methyltr_RlmE"/>
</dbReference>
<dbReference type="EC" id="2.1.1.166" evidence="6 11"/>
<comment type="subcellular location">
    <subcellularLocation>
        <location evidence="11">Cytoplasm</location>
    </subcellularLocation>
</comment>
<dbReference type="Gene3D" id="3.40.50.150">
    <property type="entry name" value="Vaccinia Virus protein VP39"/>
    <property type="match status" value="1"/>
</dbReference>
<feature type="binding site" evidence="11">
    <location>
        <position position="66"/>
    </location>
    <ligand>
        <name>S-adenosyl-L-methionine</name>
        <dbReference type="ChEBI" id="CHEBI:59789"/>
    </ligand>
</feature>
<dbReference type="PIRSF" id="PIRSF005461">
    <property type="entry name" value="23S_rRNA_mtase"/>
    <property type="match status" value="1"/>
</dbReference>
<dbReference type="Pfam" id="PF01728">
    <property type="entry name" value="FtsJ"/>
    <property type="match status" value="1"/>
</dbReference>
<evidence type="ECO:0000256" key="12">
    <source>
        <dbReference type="PIRSR" id="PIRSR005461-1"/>
    </source>
</evidence>
<keyword evidence="4 11" id="KW-0949">S-adenosyl-L-methionine</keyword>
<feature type="domain" description="Ribosomal RNA methyltransferase FtsJ" evidence="13">
    <location>
        <begin position="32"/>
        <end position="207"/>
    </location>
</feature>
<keyword evidence="2 11" id="KW-0489">Methyltransferase</keyword>
<dbReference type="HAMAP" id="MF_01547">
    <property type="entry name" value="RNA_methyltr_E"/>
    <property type="match status" value="1"/>
</dbReference>
<gene>
    <name evidence="11" type="primary">rlmE</name>
    <name evidence="11" type="synonym">ftsJ</name>
    <name evidence="11" type="synonym">rrmJ</name>
    <name evidence="14" type="ORF">N47_D28350</name>
</gene>
<evidence type="ECO:0000313" key="14">
    <source>
        <dbReference type="EMBL" id="CBX30026.1"/>
    </source>
</evidence>
<evidence type="ECO:0000256" key="4">
    <source>
        <dbReference type="ARBA" id="ARBA00022691"/>
    </source>
</evidence>
<evidence type="ECO:0000256" key="3">
    <source>
        <dbReference type="ARBA" id="ARBA00022679"/>
    </source>
</evidence>
<feature type="binding site" evidence="11">
    <location>
        <position position="124"/>
    </location>
    <ligand>
        <name>S-adenosyl-L-methionine</name>
        <dbReference type="ChEBI" id="CHEBI:59789"/>
    </ligand>
</feature>
<evidence type="ECO:0000256" key="5">
    <source>
        <dbReference type="ARBA" id="ARBA00037569"/>
    </source>
</evidence>
<name>E1YIH9_9BACT</name>
<feature type="binding site" evidence="11">
    <location>
        <position position="84"/>
    </location>
    <ligand>
        <name>S-adenosyl-L-methionine</name>
        <dbReference type="ChEBI" id="CHEBI:59789"/>
    </ligand>
</feature>